<proteinExistence type="predicted"/>
<sequence length="582" mass="64755">MVAVLLSDDNGYFAASGLRRSLSYSNFISSISPYSTTSHLSEHYKPASKTSAESNLSSAPSSPRTVHADSADLSYASTPATNPSIVSGYDGTIGLIESPTDHFIFPSFAQERLYAYPEIRPDIHYDDNPEPSPSPRTGDSYTVSPAEHEASEEACDDTSISETPEHEKSEHAEDDTAVSSRPSRQVDYLSNEWREEDIWSSWRYVVTWRKEFPNSARLENASWRAWMKTKNNLKTISPESLNWLKDCDVTWLYGPLQSGPKNLHPTHIESSSVSLSKADSLINLNKKPILKKRSMYEVMLQRSLSTASLLEQATAAVKAQKTRGIPQLHLGRSSTDYFACPFASYRLGGEKSSVAPSVTSSRIISSSFEQKHVHFNEQVEQCIAVEAKYDKDMVDDHYGFDSDLDDGVMIKRVKTKRRPISRHKTLKSKPAAEGKTIAMLPSTTLKYRENTPEPRQTAMKHSRSPLKSPYYSKETLRSAKKSDRSFSGEEDNDGSLDNALLSPRSGRASTPNANTNGDLSRSIPQGSLCKEPPGMRRTPSGIFTPYLESEIQSGDCVFGRVIDTANTARDIAHVIWNVGWKK</sequence>
<feature type="region of interest" description="Disordered" evidence="1">
    <location>
        <begin position="416"/>
        <end position="540"/>
    </location>
</feature>
<accession>A0A0D2XSN9</accession>
<dbReference type="InterPro" id="IPR052292">
    <property type="entry name" value="Glucose_repression_reg"/>
</dbReference>
<feature type="compositionally biased region" description="Basic residues" evidence="1">
    <location>
        <begin position="416"/>
        <end position="427"/>
    </location>
</feature>
<reference evidence="2" key="2">
    <citation type="submission" date="2025-08" db="UniProtKB">
        <authorList>
            <consortium name="EnsemblFungi"/>
        </authorList>
    </citation>
    <scope>IDENTIFICATION</scope>
    <source>
        <strain evidence="2">4287 / CBS 123668 / FGSC 9935 / NRRL 34936</strain>
    </source>
</reference>
<dbReference type="STRING" id="426428.A0A0D2XSN9"/>
<feature type="compositionally biased region" description="Low complexity" evidence="1">
    <location>
        <begin position="51"/>
        <end position="63"/>
    </location>
</feature>
<feature type="compositionally biased region" description="Polar residues" evidence="1">
    <location>
        <begin position="507"/>
        <end position="525"/>
    </location>
</feature>
<feature type="region of interest" description="Disordered" evidence="1">
    <location>
        <begin position="121"/>
        <end position="184"/>
    </location>
</feature>
<evidence type="ECO:0000313" key="3">
    <source>
        <dbReference type="Proteomes" id="UP000002489"/>
    </source>
</evidence>
<dbReference type="PANTHER" id="PTHR28051">
    <property type="entry name" value="PROTEIN MTL1-RELATED"/>
    <property type="match status" value="1"/>
</dbReference>
<evidence type="ECO:0000256" key="1">
    <source>
        <dbReference type="SAM" id="MobiDB-lite"/>
    </source>
</evidence>
<dbReference type="PANTHER" id="PTHR28051:SF1">
    <property type="entry name" value="PROTEIN MTL1-RELATED"/>
    <property type="match status" value="1"/>
</dbReference>
<feature type="compositionally biased region" description="Basic and acidic residues" evidence="1">
    <location>
        <begin position="474"/>
        <end position="487"/>
    </location>
</feature>
<reference evidence="3" key="1">
    <citation type="journal article" date="2012" name="Mol. Plant Microbe Interact.">
        <title>A highly conserved effector in Fusarium oxysporum is required for full virulence on Arabidopsis.</title>
        <authorList>
            <person name="Thatcher L.F."/>
            <person name="Gardiner D.M."/>
            <person name="Kazan K."/>
            <person name="Manners J."/>
        </authorList>
    </citation>
    <scope>NUCLEOTIDE SEQUENCE [LARGE SCALE GENOMIC DNA]</scope>
    <source>
        <strain evidence="3">Fo5176</strain>
    </source>
</reference>
<evidence type="ECO:0000313" key="2">
    <source>
        <dbReference type="EnsemblFungi" id="FOXG_06991P0"/>
    </source>
</evidence>
<dbReference type="GO" id="GO:0042149">
    <property type="term" value="P:cellular response to glucose starvation"/>
    <property type="evidence" value="ECO:0007669"/>
    <property type="project" value="TreeGrafter"/>
</dbReference>
<gene>
    <name evidence="2" type="primary">28948756</name>
</gene>
<feature type="region of interest" description="Disordered" evidence="1">
    <location>
        <begin position="45"/>
        <end position="68"/>
    </location>
</feature>
<protein>
    <submittedName>
        <fullName evidence="2">Uncharacterized protein</fullName>
    </submittedName>
</protein>
<dbReference type="InterPro" id="IPR013860">
    <property type="entry name" value="AreA_GATA"/>
</dbReference>
<dbReference type="VEuPathDB" id="FungiDB:FOXG_06991"/>
<dbReference type="Proteomes" id="UP000002489">
    <property type="component" value="Unassembled WGS sequence"/>
</dbReference>
<dbReference type="GO" id="GO:0005773">
    <property type="term" value="C:vacuole"/>
    <property type="evidence" value="ECO:0007669"/>
    <property type="project" value="GOC"/>
</dbReference>
<dbReference type="EnsemblFungi" id="FOXG_06991T0">
    <property type="protein sequence ID" value="FOXG_06991P0"/>
    <property type="gene ID" value="FOXG_06991"/>
</dbReference>
<dbReference type="Pfam" id="PF08550">
    <property type="entry name" value="GATA_AreA"/>
    <property type="match status" value="1"/>
</dbReference>
<organism evidence="2 3">
    <name type="scientific">Fusarium oxysporum (strain Fo5176)</name>
    <name type="common">Fusarium vascular wilt</name>
    <dbReference type="NCBI Taxonomy" id="660025"/>
    <lineage>
        <taxon>Eukaryota</taxon>
        <taxon>Fungi</taxon>
        <taxon>Dikarya</taxon>
        <taxon>Ascomycota</taxon>
        <taxon>Pezizomycotina</taxon>
        <taxon>Sordariomycetes</taxon>
        <taxon>Hypocreomycetidae</taxon>
        <taxon>Hypocreales</taxon>
        <taxon>Nectriaceae</taxon>
        <taxon>Fusarium</taxon>
        <taxon>Fusarium oxysporum species complex</taxon>
    </lineage>
</organism>
<dbReference type="AlphaFoldDB" id="A0A0D2XSN9"/>
<dbReference type="GO" id="GO:0007039">
    <property type="term" value="P:protein catabolic process in the vacuole"/>
    <property type="evidence" value="ECO:0007669"/>
    <property type="project" value="TreeGrafter"/>
</dbReference>
<name>A0A0D2XSN9_FUSOF</name>